<evidence type="ECO:0000259" key="10">
    <source>
        <dbReference type="PROSITE" id="PS50157"/>
    </source>
</evidence>
<dbReference type="Proteomes" id="UP000694846">
    <property type="component" value="Unplaced"/>
</dbReference>
<dbReference type="InterPro" id="IPR036236">
    <property type="entry name" value="Znf_C2H2_sf"/>
</dbReference>
<evidence type="ECO:0000256" key="9">
    <source>
        <dbReference type="PROSITE-ProRule" id="PRU00042"/>
    </source>
</evidence>
<dbReference type="RefSeq" id="XP_025414348.1">
    <property type="nucleotide sequence ID" value="XM_025558563.1"/>
</dbReference>
<dbReference type="Pfam" id="PF00096">
    <property type="entry name" value="zf-C2H2"/>
    <property type="match status" value="1"/>
</dbReference>
<evidence type="ECO:0000256" key="5">
    <source>
        <dbReference type="ARBA" id="ARBA00022833"/>
    </source>
</evidence>
<dbReference type="SMART" id="SM00355">
    <property type="entry name" value="ZnF_C2H2"/>
    <property type="match status" value="3"/>
</dbReference>
<reference evidence="12" key="1">
    <citation type="submission" date="2025-08" db="UniProtKB">
        <authorList>
            <consortium name="RefSeq"/>
        </authorList>
    </citation>
    <scope>IDENTIFICATION</scope>
    <source>
        <tissue evidence="12">Whole body</tissue>
    </source>
</reference>
<accession>A0A8B8FV28</accession>
<dbReference type="PANTHER" id="PTHR14196">
    <property type="entry name" value="ODD-SKIPPED - RELATED"/>
    <property type="match status" value="1"/>
</dbReference>
<dbReference type="GO" id="GO:0000981">
    <property type="term" value="F:DNA-binding transcription factor activity, RNA polymerase II-specific"/>
    <property type="evidence" value="ECO:0007669"/>
    <property type="project" value="TreeGrafter"/>
</dbReference>
<organism evidence="11 12">
    <name type="scientific">Sipha flava</name>
    <name type="common">yellow sugarcane aphid</name>
    <dbReference type="NCBI Taxonomy" id="143950"/>
    <lineage>
        <taxon>Eukaryota</taxon>
        <taxon>Metazoa</taxon>
        <taxon>Ecdysozoa</taxon>
        <taxon>Arthropoda</taxon>
        <taxon>Hexapoda</taxon>
        <taxon>Insecta</taxon>
        <taxon>Pterygota</taxon>
        <taxon>Neoptera</taxon>
        <taxon>Paraneoptera</taxon>
        <taxon>Hemiptera</taxon>
        <taxon>Sternorrhyncha</taxon>
        <taxon>Aphidomorpha</taxon>
        <taxon>Aphidoidea</taxon>
        <taxon>Aphididae</taxon>
        <taxon>Sipha</taxon>
    </lineage>
</organism>
<keyword evidence="3" id="KW-0677">Repeat</keyword>
<evidence type="ECO:0000256" key="3">
    <source>
        <dbReference type="ARBA" id="ARBA00022737"/>
    </source>
</evidence>
<dbReference type="PANTHER" id="PTHR14196:SF0">
    <property type="entry name" value="PROTEIN BOWEL"/>
    <property type="match status" value="1"/>
</dbReference>
<dbReference type="InterPro" id="IPR050717">
    <property type="entry name" value="C2H2-ZF_Transcription_Reg"/>
</dbReference>
<dbReference type="FunFam" id="3.30.160.60:FF:000311">
    <property type="entry name" value="protein odd-skipped-related 2 isoform X1"/>
    <property type="match status" value="1"/>
</dbReference>
<dbReference type="AlphaFoldDB" id="A0A8B8FV28"/>
<evidence type="ECO:0000313" key="11">
    <source>
        <dbReference type="Proteomes" id="UP000694846"/>
    </source>
</evidence>
<dbReference type="GO" id="GO:0008270">
    <property type="term" value="F:zinc ion binding"/>
    <property type="evidence" value="ECO:0007669"/>
    <property type="project" value="UniProtKB-KW"/>
</dbReference>
<proteinExistence type="predicted"/>
<keyword evidence="4 9" id="KW-0863">Zinc-finger</keyword>
<protein>
    <submittedName>
        <fullName evidence="12">Zinc finger protein 358-like isoform X1</fullName>
    </submittedName>
</protein>
<evidence type="ECO:0000256" key="1">
    <source>
        <dbReference type="ARBA" id="ARBA00004123"/>
    </source>
</evidence>
<dbReference type="OrthoDB" id="9451254at2759"/>
<evidence type="ECO:0000256" key="2">
    <source>
        <dbReference type="ARBA" id="ARBA00022723"/>
    </source>
</evidence>
<dbReference type="GeneID" id="112686342"/>
<keyword evidence="8" id="KW-0539">Nucleus</keyword>
<evidence type="ECO:0000256" key="4">
    <source>
        <dbReference type="ARBA" id="ARBA00022771"/>
    </source>
</evidence>
<dbReference type="Gene3D" id="3.30.160.60">
    <property type="entry name" value="Classic Zinc Finger"/>
    <property type="match status" value="3"/>
</dbReference>
<keyword evidence="7" id="KW-0804">Transcription</keyword>
<keyword evidence="2" id="KW-0479">Metal-binding</keyword>
<dbReference type="GO" id="GO:0005634">
    <property type="term" value="C:nucleus"/>
    <property type="evidence" value="ECO:0007669"/>
    <property type="project" value="UniProtKB-SubCell"/>
</dbReference>
<dbReference type="PROSITE" id="PS00028">
    <property type="entry name" value="ZINC_FINGER_C2H2_1"/>
    <property type="match status" value="2"/>
</dbReference>
<feature type="domain" description="C2H2-type" evidence="10">
    <location>
        <begin position="198"/>
        <end position="225"/>
    </location>
</feature>
<feature type="domain" description="C2H2-type" evidence="10">
    <location>
        <begin position="226"/>
        <end position="246"/>
    </location>
</feature>
<keyword evidence="5" id="KW-0862">Zinc</keyword>
<dbReference type="GO" id="GO:0000977">
    <property type="term" value="F:RNA polymerase II transcription regulatory region sequence-specific DNA binding"/>
    <property type="evidence" value="ECO:0007669"/>
    <property type="project" value="TreeGrafter"/>
</dbReference>
<evidence type="ECO:0000256" key="6">
    <source>
        <dbReference type="ARBA" id="ARBA00023015"/>
    </source>
</evidence>
<sequence length="307" mass="33909">MFTTWMTLHVNHDAQSTEMYLSSLHASPGRRIHSYPSARRTMQMMATTGGESLKFTARFGGGSAGAGNSGLHVFDRLPSLYVDAVWARFRHHPAAMFSAATVAAAGCDGGRPHHRQLLHRGPAGQMEGYVRAMALSRNVQKQMAAMAYGAATTGPSPVATTPGGKPKKRYICTYCDREFSKSYNLLIHVRTHTDERPYPCDVCGKAFRRQDHLRDHKYVHMKDKPFSCESCGKGFCQMRTLISHRKNAQCQWYQYQRHQAMATQIAAATAVALAAPPPTTAAVADTVQNPNLTDFSIKTLLGMDDNQ</sequence>
<keyword evidence="6" id="KW-0805">Transcription regulation</keyword>
<name>A0A8B8FV28_9HEMI</name>
<dbReference type="SUPFAM" id="SSF57667">
    <property type="entry name" value="beta-beta-alpha zinc fingers"/>
    <property type="match status" value="2"/>
</dbReference>
<dbReference type="PROSITE" id="PS50157">
    <property type="entry name" value="ZINC_FINGER_C2H2_2"/>
    <property type="match status" value="3"/>
</dbReference>
<comment type="subcellular location">
    <subcellularLocation>
        <location evidence="1">Nucleus</location>
    </subcellularLocation>
</comment>
<dbReference type="InterPro" id="IPR013087">
    <property type="entry name" value="Znf_C2H2_type"/>
</dbReference>
<dbReference type="FunFam" id="3.30.160.60:FF:002571">
    <property type="entry name" value="Protein odd-skipped-related 2"/>
    <property type="match status" value="1"/>
</dbReference>
<evidence type="ECO:0000256" key="7">
    <source>
        <dbReference type="ARBA" id="ARBA00023163"/>
    </source>
</evidence>
<feature type="domain" description="C2H2-type" evidence="10">
    <location>
        <begin position="170"/>
        <end position="197"/>
    </location>
</feature>
<gene>
    <name evidence="12" type="primary">LOC112686342</name>
</gene>
<evidence type="ECO:0000256" key="8">
    <source>
        <dbReference type="ARBA" id="ARBA00023242"/>
    </source>
</evidence>
<dbReference type="Pfam" id="PF13912">
    <property type="entry name" value="zf-C2H2_6"/>
    <property type="match status" value="1"/>
</dbReference>
<keyword evidence="11" id="KW-1185">Reference proteome</keyword>
<evidence type="ECO:0000313" key="12">
    <source>
        <dbReference type="RefSeq" id="XP_025414348.1"/>
    </source>
</evidence>